<feature type="compositionally biased region" description="Basic and acidic residues" evidence="1">
    <location>
        <begin position="166"/>
        <end position="188"/>
    </location>
</feature>
<name>A0AAV7F1B4_ARIFI</name>
<feature type="compositionally biased region" description="Gly residues" evidence="1">
    <location>
        <begin position="135"/>
        <end position="165"/>
    </location>
</feature>
<evidence type="ECO:0000313" key="2">
    <source>
        <dbReference type="EMBL" id="KAG9453333.1"/>
    </source>
</evidence>
<feature type="compositionally biased region" description="Basic and acidic residues" evidence="1">
    <location>
        <begin position="99"/>
        <end position="130"/>
    </location>
</feature>
<evidence type="ECO:0000256" key="1">
    <source>
        <dbReference type="SAM" id="MobiDB-lite"/>
    </source>
</evidence>
<sequence length="289" mass="31816">MHLQWHDEVAPKSRKASQQATQQGHARDQKGARRGCTHNTILVANEEWSESRRRQTTRSQSKQQPGRHSDEPRTKRSGIASTERSVANPKRQRCSKGCRVVEQRGHAGAKEERRDWERGEGEGKKDEGSGRRGTNMGGPEGKGEVEGGGGTGREGEKGTGVGTTKGGDKGKGKDKEGNKGEQRQEDRGGNQGRGPETKDKGLNGSKEREKNKGAKGPKNKEWRNKDKGTKNKGSEGKGDKGRTGNKEGTRTKWIKEERRDEGNKDKGTWTGKRRTGGERGRGRGRGRTF</sequence>
<comment type="caution">
    <text evidence="2">The sequence shown here is derived from an EMBL/GenBank/DDBJ whole genome shotgun (WGS) entry which is preliminary data.</text>
</comment>
<feature type="compositionally biased region" description="Basic and acidic residues" evidence="1">
    <location>
        <begin position="195"/>
        <end position="267"/>
    </location>
</feature>
<dbReference type="AlphaFoldDB" id="A0AAV7F1B4"/>
<organism evidence="2 3">
    <name type="scientific">Aristolochia fimbriata</name>
    <name type="common">White veined hardy Dutchman's pipe vine</name>
    <dbReference type="NCBI Taxonomy" id="158543"/>
    <lineage>
        <taxon>Eukaryota</taxon>
        <taxon>Viridiplantae</taxon>
        <taxon>Streptophyta</taxon>
        <taxon>Embryophyta</taxon>
        <taxon>Tracheophyta</taxon>
        <taxon>Spermatophyta</taxon>
        <taxon>Magnoliopsida</taxon>
        <taxon>Magnoliidae</taxon>
        <taxon>Piperales</taxon>
        <taxon>Aristolochiaceae</taxon>
        <taxon>Aristolochia</taxon>
    </lineage>
</organism>
<keyword evidence="3" id="KW-1185">Reference proteome</keyword>
<reference evidence="2 3" key="1">
    <citation type="submission" date="2021-07" db="EMBL/GenBank/DDBJ databases">
        <title>The Aristolochia fimbriata genome: insights into angiosperm evolution, floral development and chemical biosynthesis.</title>
        <authorList>
            <person name="Jiao Y."/>
        </authorList>
    </citation>
    <scope>NUCLEOTIDE SEQUENCE [LARGE SCALE GENOMIC DNA]</scope>
    <source>
        <strain evidence="2">IBCAS-2021</strain>
        <tissue evidence="2">Leaf</tissue>
    </source>
</reference>
<dbReference type="Proteomes" id="UP000825729">
    <property type="component" value="Unassembled WGS sequence"/>
</dbReference>
<dbReference type="EMBL" id="JAINDJ010000003">
    <property type="protein sequence ID" value="KAG9453333.1"/>
    <property type="molecule type" value="Genomic_DNA"/>
</dbReference>
<gene>
    <name evidence="2" type="ORF">H6P81_006237</name>
</gene>
<feature type="compositionally biased region" description="Basic and acidic residues" evidence="1">
    <location>
        <begin position="1"/>
        <end position="11"/>
    </location>
</feature>
<protein>
    <submittedName>
        <fullName evidence="2">Uncharacterized protein</fullName>
    </submittedName>
</protein>
<evidence type="ECO:0000313" key="3">
    <source>
        <dbReference type="Proteomes" id="UP000825729"/>
    </source>
</evidence>
<proteinExistence type="predicted"/>
<accession>A0AAV7F1B4</accession>
<feature type="region of interest" description="Disordered" evidence="1">
    <location>
        <begin position="1"/>
        <end position="289"/>
    </location>
</feature>